<keyword evidence="1" id="KW-0472">Membrane</keyword>
<sequence length="81" mass="9981">MTKKREANKVVFHRELQEENTRQHWQAREDIVKKQDKISADVGNFLHLLESAKQFFFLFISFFIIIIKKKRRKKCFKKKRK</sequence>
<reference evidence="2 3" key="1">
    <citation type="journal article" date="2021" name="Hortic Res">
        <title>Chromosome-scale assembly of the Dendrobium chrysotoxum genome enhances the understanding of orchid evolution.</title>
        <authorList>
            <person name="Zhang Y."/>
            <person name="Zhang G.Q."/>
            <person name="Zhang D."/>
            <person name="Liu X.D."/>
            <person name="Xu X.Y."/>
            <person name="Sun W.H."/>
            <person name="Yu X."/>
            <person name="Zhu X."/>
            <person name="Wang Z.W."/>
            <person name="Zhao X."/>
            <person name="Zhong W.Y."/>
            <person name="Chen H."/>
            <person name="Yin W.L."/>
            <person name="Huang T."/>
            <person name="Niu S.C."/>
            <person name="Liu Z.J."/>
        </authorList>
    </citation>
    <scope>NUCLEOTIDE SEQUENCE [LARGE SCALE GENOMIC DNA]</scope>
    <source>
        <strain evidence="2">Lindl</strain>
    </source>
</reference>
<dbReference type="AlphaFoldDB" id="A0AAV7H5E9"/>
<keyword evidence="1" id="KW-1133">Transmembrane helix</keyword>
<proteinExistence type="predicted"/>
<keyword evidence="1" id="KW-0812">Transmembrane</keyword>
<keyword evidence="3" id="KW-1185">Reference proteome</keyword>
<evidence type="ECO:0000313" key="2">
    <source>
        <dbReference type="EMBL" id="KAH0463329.1"/>
    </source>
</evidence>
<protein>
    <submittedName>
        <fullName evidence="2">Uncharacterized protein</fullName>
    </submittedName>
</protein>
<accession>A0AAV7H5E9</accession>
<organism evidence="2 3">
    <name type="scientific">Dendrobium chrysotoxum</name>
    <name type="common">Orchid</name>
    <dbReference type="NCBI Taxonomy" id="161865"/>
    <lineage>
        <taxon>Eukaryota</taxon>
        <taxon>Viridiplantae</taxon>
        <taxon>Streptophyta</taxon>
        <taxon>Embryophyta</taxon>
        <taxon>Tracheophyta</taxon>
        <taxon>Spermatophyta</taxon>
        <taxon>Magnoliopsida</taxon>
        <taxon>Liliopsida</taxon>
        <taxon>Asparagales</taxon>
        <taxon>Orchidaceae</taxon>
        <taxon>Epidendroideae</taxon>
        <taxon>Malaxideae</taxon>
        <taxon>Dendrobiinae</taxon>
        <taxon>Dendrobium</taxon>
    </lineage>
</organism>
<gene>
    <name evidence="2" type="ORF">IEQ34_007911</name>
</gene>
<name>A0AAV7H5E9_DENCH</name>
<evidence type="ECO:0000256" key="1">
    <source>
        <dbReference type="SAM" id="Phobius"/>
    </source>
</evidence>
<dbReference type="EMBL" id="JAGFBR010000008">
    <property type="protein sequence ID" value="KAH0463329.1"/>
    <property type="molecule type" value="Genomic_DNA"/>
</dbReference>
<feature type="transmembrane region" description="Helical" evidence="1">
    <location>
        <begin position="51"/>
        <end position="67"/>
    </location>
</feature>
<comment type="caution">
    <text evidence="2">The sequence shown here is derived from an EMBL/GenBank/DDBJ whole genome shotgun (WGS) entry which is preliminary data.</text>
</comment>
<evidence type="ECO:0000313" key="3">
    <source>
        <dbReference type="Proteomes" id="UP000775213"/>
    </source>
</evidence>
<dbReference type="Proteomes" id="UP000775213">
    <property type="component" value="Unassembled WGS sequence"/>
</dbReference>